<evidence type="ECO:0000313" key="2">
    <source>
        <dbReference type="EMBL" id="OYX35608.1"/>
    </source>
</evidence>
<dbReference type="EMBL" id="NCEB01000003">
    <property type="protein sequence ID" value="OYX35608.1"/>
    <property type="molecule type" value="Genomic_DNA"/>
</dbReference>
<accession>A0A258FUE2</accession>
<sequence>MTITRARLASLILAATGVAVAACAPTDGAAPVPGQGSGQVCFFPRQVTNFRFADADTVYVRSARRDVYRLATTGCLDGEASISIALLPLGGGSRLCPGDRVDIVLSSNTIGQNPCRARVEDRLTEAEVEALPDRDRP</sequence>
<dbReference type="Proteomes" id="UP000215595">
    <property type="component" value="Unassembled WGS sequence"/>
</dbReference>
<feature type="chain" id="PRO_5013396437" description="Lipoprotein" evidence="1">
    <location>
        <begin position="22"/>
        <end position="137"/>
    </location>
</feature>
<feature type="signal peptide" evidence="1">
    <location>
        <begin position="1"/>
        <end position="21"/>
    </location>
</feature>
<proteinExistence type="predicted"/>
<dbReference type="PROSITE" id="PS51257">
    <property type="entry name" value="PROKAR_LIPOPROTEIN"/>
    <property type="match status" value="1"/>
</dbReference>
<protein>
    <recommendedName>
        <fullName evidence="4">Lipoprotein</fullName>
    </recommendedName>
</protein>
<organism evidence="2 3">
    <name type="scientific">Brevundimonas subvibrioides</name>
    <dbReference type="NCBI Taxonomy" id="74313"/>
    <lineage>
        <taxon>Bacteria</taxon>
        <taxon>Pseudomonadati</taxon>
        <taxon>Pseudomonadota</taxon>
        <taxon>Alphaproteobacteria</taxon>
        <taxon>Caulobacterales</taxon>
        <taxon>Caulobacteraceae</taxon>
        <taxon>Brevundimonas</taxon>
    </lineage>
</organism>
<keyword evidence="1" id="KW-0732">Signal</keyword>
<reference evidence="2 3" key="1">
    <citation type="submission" date="2017-03" db="EMBL/GenBank/DDBJ databases">
        <title>Lifting the veil on microbial sulfur biogeochemistry in mining wastewaters.</title>
        <authorList>
            <person name="Kantor R.S."/>
            <person name="Colenbrander Nelson T."/>
            <person name="Marshall S."/>
            <person name="Bennett D."/>
            <person name="Apte S."/>
            <person name="Camacho D."/>
            <person name="Thomas B.C."/>
            <person name="Warren L.A."/>
            <person name="Banfield J.F."/>
        </authorList>
    </citation>
    <scope>NUCLEOTIDE SEQUENCE [LARGE SCALE GENOMIC DNA]</scope>
    <source>
        <strain evidence="2">32-69-9</strain>
    </source>
</reference>
<name>A0A258FUE2_9CAUL</name>
<evidence type="ECO:0000313" key="3">
    <source>
        <dbReference type="Proteomes" id="UP000215595"/>
    </source>
</evidence>
<evidence type="ECO:0008006" key="4">
    <source>
        <dbReference type="Google" id="ProtNLM"/>
    </source>
</evidence>
<evidence type="ECO:0000256" key="1">
    <source>
        <dbReference type="SAM" id="SignalP"/>
    </source>
</evidence>
<dbReference type="AlphaFoldDB" id="A0A258FUE2"/>
<comment type="caution">
    <text evidence="2">The sequence shown here is derived from an EMBL/GenBank/DDBJ whole genome shotgun (WGS) entry which is preliminary data.</text>
</comment>
<gene>
    <name evidence="2" type="ORF">B7Z01_01530</name>
</gene>